<dbReference type="EMBL" id="QLTA01000084">
    <property type="protein sequence ID" value="RAR71651.1"/>
    <property type="molecule type" value="Genomic_DNA"/>
</dbReference>
<organism evidence="4 5">
    <name type="scientific">Paracidovorax anthurii</name>
    <dbReference type="NCBI Taxonomy" id="78229"/>
    <lineage>
        <taxon>Bacteria</taxon>
        <taxon>Pseudomonadati</taxon>
        <taxon>Pseudomonadota</taxon>
        <taxon>Betaproteobacteria</taxon>
        <taxon>Burkholderiales</taxon>
        <taxon>Comamonadaceae</taxon>
        <taxon>Paracidovorax</taxon>
    </lineage>
</organism>
<sequence length="232" mass="23730">MVRKILLGLVATLAAGTSFGATVNISSTGNYTTLQNYTSCTTVPSTLCANFLTTHNVSGTFTTTGALPASANNLEIGSTVTSYSFTSGLDTVASTDTNARLNSLRISTDASGNITNVNIMQAVLWVSGTSPHSTADRFSAVVVVGSNGTSTHNSGCNTVGTGNSGVTDTCLVSVVTDTSRSTANNSPVSVAMATTPTPTTTATAIPTVSEWGLILMASLLGMFGIARLRRQR</sequence>
<keyword evidence="1" id="KW-0472">Membrane</keyword>
<dbReference type="OrthoDB" id="8809080at2"/>
<keyword evidence="1" id="KW-0812">Transmembrane</keyword>
<keyword evidence="2" id="KW-0732">Signal</keyword>
<feature type="domain" description="IPTL-CTERM protein sorting" evidence="3">
    <location>
        <begin position="203"/>
        <end position="230"/>
    </location>
</feature>
<feature type="signal peptide" evidence="2">
    <location>
        <begin position="1"/>
        <end position="20"/>
    </location>
</feature>
<dbReference type="Proteomes" id="UP000248856">
    <property type="component" value="Unassembled WGS sequence"/>
</dbReference>
<keyword evidence="5" id="KW-1185">Reference proteome</keyword>
<feature type="chain" id="PRO_5016352475" evidence="2">
    <location>
        <begin position="21"/>
        <end position="232"/>
    </location>
</feature>
<proteinExistence type="predicted"/>
<dbReference type="InterPro" id="IPR026442">
    <property type="entry name" value="IPTL_CTERM"/>
</dbReference>
<feature type="transmembrane region" description="Helical" evidence="1">
    <location>
        <begin position="211"/>
        <end position="228"/>
    </location>
</feature>
<evidence type="ECO:0000259" key="3">
    <source>
        <dbReference type="Pfam" id="PF18203"/>
    </source>
</evidence>
<keyword evidence="1" id="KW-1133">Transmembrane helix</keyword>
<gene>
    <name evidence="4" type="ORF">AX018_108411</name>
</gene>
<protein>
    <submittedName>
        <fullName evidence="4">Putative secreted protein (IPTL-CTERM system target)</fullName>
    </submittedName>
</protein>
<dbReference type="RefSeq" id="WP_111882588.1">
    <property type="nucleotide sequence ID" value="NZ_QLTA01000084.1"/>
</dbReference>
<dbReference type="Pfam" id="PF18203">
    <property type="entry name" value="IPTL-CTERM"/>
    <property type="match status" value="1"/>
</dbReference>
<evidence type="ECO:0000313" key="4">
    <source>
        <dbReference type="EMBL" id="RAR71651.1"/>
    </source>
</evidence>
<comment type="caution">
    <text evidence="4">The sequence shown here is derived from an EMBL/GenBank/DDBJ whole genome shotgun (WGS) entry which is preliminary data.</text>
</comment>
<evidence type="ECO:0000256" key="1">
    <source>
        <dbReference type="SAM" id="Phobius"/>
    </source>
</evidence>
<dbReference type="NCBIfam" id="TIGR04174">
    <property type="entry name" value="IPTL_CTERM"/>
    <property type="match status" value="1"/>
</dbReference>
<accession>A0A328YC95</accession>
<name>A0A328YC95_9BURK</name>
<evidence type="ECO:0000313" key="5">
    <source>
        <dbReference type="Proteomes" id="UP000248856"/>
    </source>
</evidence>
<evidence type="ECO:0000256" key="2">
    <source>
        <dbReference type="SAM" id="SignalP"/>
    </source>
</evidence>
<reference evidence="4 5" key="1">
    <citation type="submission" date="2018-06" db="EMBL/GenBank/DDBJ databases">
        <title>Genomic Encyclopedia of Archaeal and Bacterial Type Strains, Phase II (KMG-II): from individual species to whole genera.</title>
        <authorList>
            <person name="Goeker M."/>
        </authorList>
    </citation>
    <scope>NUCLEOTIDE SEQUENCE [LARGE SCALE GENOMIC DNA]</scope>
    <source>
        <strain evidence="4 5">CFPB 3232</strain>
    </source>
</reference>
<dbReference type="AlphaFoldDB" id="A0A328YC95"/>